<dbReference type="EMBL" id="BSUJ01000001">
    <property type="protein sequence ID" value="GMA21714.1"/>
    <property type="molecule type" value="Genomic_DNA"/>
</dbReference>
<keyword evidence="8" id="KW-1185">Reference proteome</keyword>
<accession>A0ABQ6HTC4</accession>
<keyword evidence="1" id="KW-0479">Metal-binding</keyword>
<dbReference type="InterPro" id="IPR000962">
    <property type="entry name" value="Znf_DskA_TraR"/>
</dbReference>
<reference evidence="7" key="1">
    <citation type="journal article" date="2014" name="Int. J. Syst. Evol. Microbiol.">
        <title>Complete genome of a new Firmicutes species belonging to the dominant human colonic microbiota ('Ruminococcus bicirculans') reveals two chromosomes and a selective capacity to utilize plant glucans.</title>
        <authorList>
            <consortium name="NISC Comparative Sequencing Program"/>
            <person name="Wegmann U."/>
            <person name="Louis P."/>
            <person name="Goesmann A."/>
            <person name="Henrissat B."/>
            <person name="Duncan S.H."/>
            <person name="Flint H.J."/>
        </authorList>
    </citation>
    <scope>NUCLEOTIDE SEQUENCE</scope>
    <source>
        <strain evidence="7">NBRC 105830</strain>
    </source>
</reference>
<feature type="zinc finger region" description="dksA C4-type" evidence="4">
    <location>
        <begin position="97"/>
        <end position="121"/>
    </location>
</feature>
<dbReference type="PANTHER" id="PTHR33823">
    <property type="entry name" value="RNA POLYMERASE-BINDING TRANSCRIPTION FACTOR DKSA-RELATED"/>
    <property type="match status" value="1"/>
</dbReference>
<proteinExistence type="predicted"/>
<name>A0ABQ6HTC4_9MICO</name>
<keyword evidence="3" id="KW-0862">Zinc</keyword>
<evidence type="ECO:0000256" key="2">
    <source>
        <dbReference type="ARBA" id="ARBA00022771"/>
    </source>
</evidence>
<evidence type="ECO:0000259" key="5">
    <source>
        <dbReference type="Pfam" id="PF01258"/>
    </source>
</evidence>
<evidence type="ECO:0000313" key="7">
    <source>
        <dbReference type="EMBL" id="GMA21714.1"/>
    </source>
</evidence>
<evidence type="ECO:0000256" key="1">
    <source>
        <dbReference type="ARBA" id="ARBA00022723"/>
    </source>
</evidence>
<dbReference type="SUPFAM" id="SSF57716">
    <property type="entry name" value="Glucocorticoid receptor-like (DNA-binding domain)"/>
    <property type="match status" value="1"/>
</dbReference>
<protein>
    <recommendedName>
        <fullName evidence="5">Zinc finger DksA/TraR C4-type domain-containing protein</fullName>
    </recommendedName>
</protein>
<evidence type="ECO:0000313" key="8">
    <source>
        <dbReference type="Proteomes" id="UP001157109"/>
    </source>
</evidence>
<dbReference type="RefSeq" id="WP_241443600.1">
    <property type="nucleotide sequence ID" value="NZ_BSUJ01000001.1"/>
</dbReference>
<keyword evidence="2" id="KW-0863">Zinc-finger</keyword>
<dbReference type="Gene3D" id="1.20.120.910">
    <property type="entry name" value="DksA, coiled-coil domain"/>
    <property type="match status" value="1"/>
</dbReference>
<feature type="domain" description="Zinc finger DksA/TraR C4-type" evidence="5">
    <location>
        <begin position="92"/>
        <end position="122"/>
    </location>
</feature>
<evidence type="ECO:0000256" key="3">
    <source>
        <dbReference type="ARBA" id="ARBA00022833"/>
    </source>
</evidence>
<dbReference type="Proteomes" id="UP001157109">
    <property type="component" value="Unassembled WGS sequence"/>
</dbReference>
<comment type="caution">
    <text evidence="7">The sequence shown here is derived from an EMBL/GenBank/DDBJ whole genome shotgun (WGS) entry which is preliminary data.</text>
</comment>
<reference evidence="8" key="2">
    <citation type="journal article" date="2019" name="Int. J. Syst. Evol. Microbiol.">
        <title>The Global Catalogue of Microorganisms (GCM) 10K type strain sequencing project: providing services to taxonomists for standard genome sequencing and annotation.</title>
        <authorList>
            <consortium name="The Broad Institute Genomics Platform"/>
            <consortium name="The Broad Institute Genome Sequencing Center for Infectious Disease"/>
            <person name="Wu L."/>
            <person name="Ma J."/>
        </authorList>
    </citation>
    <scope>NUCLEOTIDE SEQUENCE [LARGE SCALE GENOMIC DNA]</scope>
    <source>
        <strain evidence="8">NBRC 105830</strain>
    </source>
</reference>
<evidence type="ECO:0000313" key="6">
    <source>
        <dbReference type="EMBL" id="GMA18000.1"/>
    </source>
</evidence>
<dbReference type="EMBL" id="BSUJ01000001">
    <property type="protein sequence ID" value="GMA18000.1"/>
    <property type="molecule type" value="Genomic_DNA"/>
</dbReference>
<sequence>MSDGAMGEGAMSDADHRARLLADRAEAVERMRDLGTSFDDIVDAARDSNLDDEHDPEGSTIAAERSLVSSLARGTARQVAQIDAALARLDAGTYGVCTSCGRPIGAARLEARAAAARCIDCA</sequence>
<dbReference type="Pfam" id="PF01258">
    <property type="entry name" value="zf-dskA_traR"/>
    <property type="match status" value="1"/>
</dbReference>
<evidence type="ECO:0000256" key="4">
    <source>
        <dbReference type="PROSITE-ProRule" id="PRU00510"/>
    </source>
</evidence>
<organism evidence="7 8">
    <name type="scientific">Arsenicicoccus piscis</name>
    <dbReference type="NCBI Taxonomy" id="673954"/>
    <lineage>
        <taxon>Bacteria</taxon>
        <taxon>Bacillati</taxon>
        <taxon>Actinomycetota</taxon>
        <taxon>Actinomycetes</taxon>
        <taxon>Micrococcales</taxon>
        <taxon>Intrasporangiaceae</taxon>
        <taxon>Arsenicicoccus</taxon>
    </lineage>
</organism>
<dbReference type="PROSITE" id="PS51128">
    <property type="entry name" value="ZF_DKSA_2"/>
    <property type="match status" value="1"/>
</dbReference>
<gene>
    <name evidence="6" type="ORF">GCM10025862_00210</name>
    <name evidence="7" type="ORF">GCM10025862_37350</name>
</gene>
<reference evidence="7" key="3">
    <citation type="submission" date="2023-02" db="EMBL/GenBank/DDBJ databases">
        <authorList>
            <person name="Sun Q."/>
            <person name="Mori K."/>
        </authorList>
    </citation>
    <scope>NUCLEOTIDE SEQUENCE</scope>
    <source>
        <strain evidence="7">NBRC 105830</strain>
    </source>
</reference>